<organism evidence="1 2">
    <name type="scientific">Lentibacter algarum</name>
    <dbReference type="NCBI Taxonomy" id="576131"/>
    <lineage>
        <taxon>Bacteria</taxon>
        <taxon>Pseudomonadati</taxon>
        <taxon>Pseudomonadota</taxon>
        <taxon>Alphaproteobacteria</taxon>
        <taxon>Rhodobacterales</taxon>
        <taxon>Roseobacteraceae</taxon>
        <taxon>Lentibacter</taxon>
    </lineage>
</organism>
<keyword evidence="2" id="KW-1185">Reference proteome</keyword>
<sequence>MGEASITPVRTLFSHGEVMELVHSEVLFINGMPVTSIFLVSRGTLLVFSNDGSKLRRWVGPQQIVGIHDALINGKWQGIGVAHGRVEVVAFSFQTLQDALKKIPQAHRVLLDELFAS</sequence>
<dbReference type="OrthoDB" id="9911361at2"/>
<dbReference type="Proteomes" id="UP000199026">
    <property type="component" value="Unassembled WGS sequence"/>
</dbReference>
<dbReference type="RefSeq" id="WP_089888789.1">
    <property type="nucleotide sequence ID" value="NZ_FNPR01000001.1"/>
</dbReference>
<accession>A0A1H3IXF8</accession>
<evidence type="ECO:0008006" key="3">
    <source>
        <dbReference type="Google" id="ProtNLM"/>
    </source>
</evidence>
<name>A0A1H3IXF8_9RHOB</name>
<gene>
    <name evidence="1" type="ORF">SAMN05444486_1011312</name>
</gene>
<dbReference type="SUPFAM" id="SSF51206">
    <property type="entry name" value="cAMP-binding domain-like"/>
    <property type="match status" value="1"/>
</dbReference>
<dbReference type="InterPro" id="IPR018490">
    <property type="entry name" value="cNMP-bd_dom_sf"/>
</dbReference>
<reference evidence="1 2" key="1">
    <citation type="submission" date="2016-10" db="EMBL/GenBank/DDBJ databases">
        <authorList>
            <person name="de Groot N.N."/>
        </authorList>
    </citation>
    <scope>NUCLEOTIDE SEQUENCE [LARGE SCALE GENOMIC DNA]</scope>
    <source>
        <strain evidence="1 2">DSM 24677</strain>
    </source>
</reference>
<protein>
    <recommendedName>
        <fullName evidence="3">Cyclic nucleotide-binding domain-containing protein</fullName>
    </recommendedName>
</protein>
<dbReference type="STRING" id="576131.SAMN05444486_1011312"/>
<dbReference type="EMBL" id="FNPR01000001">
    <property type="protein sequence ID" value="SDY32015.1"/>
    <property type="molecule type" value="Genomic_DNA"/>
</dbReference>
<dbReference type="AlphaFoldDB" id="A0A1H3IXF8"/>
<dbReference type="GeneID" id="78124078"/>
<dbReference type="InterPro" id="IPR014710">
    <property type="entry name" value="RmlC-like_jellyroll"/>
</dbReference>
<evidence type="ECO:0000313" key="2">
    <source>
        <dbReference type="Proteomes" id="UP000199026"/>
    </source>
</evidence>
<evidence type="ECO:0000313" key="1">
    <source>
        <dbReference type="EMBL" id="SDY32015.1"/>
    </source>
</evidence>
<proteinExistence type="predicted"/>
<dbReference type="Gene3D" id="2.60.120.10">
    <property type="entry name" value="Jelly Rolls"/>
    <property type="match status" value="1"/>
</dbReference>